<dbReference type="EMBL" id="JANPWB010000006">
    <property type="protein sequence ID" value="KAJ1174821.1"/>
    <property type="molecule type" value="Genomic_DNA"/>
</dbReference>
<reference evidence="1" key="1">
    <citation type="journal article" date="2022" name="bioRxiv">
        <title>Sequencing and chromosome-scale assembly of the giantPleurodeles waltlgenome.</title>
        <authorList>
            <person name="Brown T."/>
            <person name="Elewa A."/>
            <person name="Iarovenko S."/>
            <person name="Subramanian E."/>
            <person name="Araus A.J."/>
            <person name="Petzold A."/>
            <person name="Susuki M."/>
            <person name="Suzuki K.-i.T."/>
            <person name="Hayashi T."/>
            <person name="Toyoda A."/>
            <person name="Oliveira C."/>
            <person name="Osipova E."/>
            <person name="Leigh N.D."/>
            <person name="Simon A."/>
            <person name="Yun M.H."/>
        </authorList>
    </citation>
    <scope>NUCLEOTIDE SEQUENCE</scope>
    <source>
        <strain evidence="1">20211129_DDA</strain>
        <tissue evidence="1">Liver</tissue>
    </source>
</reference>
<dbReference type="AlphaFoldDB" id="A0AAV7TFC5"/>
<evidence type="ECO:0000313" key="2">
    <source>
        <dbReference type="Proteomes" id="UP001066276"/>
    </source>
</evidence>
<accession>A0AAV7TFC5</accession>
<name>A0AAV7TFC5_PLEWA</name>
<comment type="caution">
    <text evidence="1">The sequence shown here is derived from an EMBL/GenBank/DDBJ whole genome shotgun (WGS) entry which is preliminary data.</text>
</comment>
<proteinExistence type="predicted"/>
<sequence>MPELELVDMYCAGCHSWAATKDQEHVPLLVVVEASENVLRHNRRLSRVSGSVGAVEDDVCVGKVRKELFEEAYEQVLEISILCIKEDALNSDVGAAQLVFLVLQL</sequence>
<protein>
    <submittedName>
        <fullName evidence="1">Uncharacterized protein</fullName>
    </submittedName>
</protein>
<dbReference type="Proteomes" id="UP001066276">
    <property type="component" value="Chromosome 3_2"/>
</dbReference>
<gene>
    <name evidence="1" type="ORF">NDU88_000112</name>
</gene>
<keyword evidence="2" id="KW-1185">Reference proteome</keyword>
<evidence type="ECO:0000313" key="1">
    <source>
        <dbReference type="EMBL" id="KAJ1174821.1"/>
    </source>
</evidence>
<organism evidence="1 2">
    <name type="scientific">Pleurodeles waltl</name>
    <name type="common">Iberian ribbed newt</name>
    <dbReference type="NCBI Taxonomy" id="8319"/>
    <lineage>
        <taxon>Eukaryota</taxon>
        <taxon>Metazoa</taxon>
        <taxon>Chordata</taxon>
        <taxon>Craniata</taxon>
        <taxon>Vertebrata</taxon>
        <taxon>Euteleostomi</taxon>
        <taxon>Amphibia</taxon>
        <taxon>Batrachia</taxon>
        <taxon>Caudata</taxon>
        <taxon>Salamandroidea</taxon>
        <taxon>Salamandridae</taxon>
        <taxon>Pleurodelinae</taxon>
        <taxon>Pleurodeles</taxon>
    </lineage>
</organism>